<accession>A0ABP8IUR2</accession>
<evidence type="ECO:0000313" key="2">
    <source>
        <dbReference type="EMBL" id="GAA4374294.1"/>
    </source>
</evidence>
<comment type="caution">
    <text evidence="2">The sequence shown here is derived from an EMBL/GenBank/DDBJ whole genome shotgun (WGS) entry which is preliminary data.</text>
</comment>
<dbReference type="EMBL" id="BAABHA010000001">
    <property type="protein sequence ID" value="GAA4374294.1"/>
    <property type="molecule type" value="Genomic_DNA"/>
</dbReference>
<evidence type="ECO:0000256" key="1">
    <source>
        <dbReference type="SAM" id="MobiDB-lite"/>
    </source>
</evidence>
<feature type="region of interest" description="Disordered" evidence="1">
    <location>
        <begin position="1"/>
        <end position="26"/>
    </location>
</feature>
<keyword evidence="3" id="KW-1185">Reference proteome</keyword>
<sequence>MTNAGPANAPKPTSAEPLASSTAPFEGKLTGWLPVYRYKTDVVKYNNPLRLWGRKQVNFQLLTK</sequence>
<reference evidence="3" key="1">
    <citation type="journal article" date="2019" name="Int. J. Syst. Evol. Microbiol.">
        <title>The Global Catalogue of Microorganisms (GCM) 10K type strain sequencing project: providing services to taxonomists for standard genome sequencing and annotation.</title>
        <authorList>
            <consortium name="The Broad Institute Genomics Platform"/>
            <consortium name="The Broad Institute Genome Sequencing Center for Infectious Disease"/>
            <person name="Wu L."/>
            <person name="Ma J."/>
        </authorList>
    </citation>
    <scope>NUCLEOTIDE SEQUENCE [LARGE SCALE GENOMIC DNA]</scope>
    <source>
        <strain evidence="3">JCM 17924</strain>
    </source>
</reference>
<organism evidence="2 3">
    <name type="scientific">Hymenobacter koreensis</name>
    <dbReference type="NCBI Taxonomy" id="1084523"/>
    <lineage>
        <taxon>Bacteria</taxon>
        <taxon>Pseudomonadati</taxon>
        <taxon>Bacteroidota</taxon>
        <taxon>Cytophagia</taxon>
        <taxon>Cytophagales</taxon>
        <taxon>Hymenobacteraceae</taxon>
        <taxon>Hymenobacter</taxon>
    </lineage>
</organism>
<gene>
    <name evidence="2" type="ORF">GCM10023186_05740</name>
</gene>
<protein>
    <submittedName>
        <fullName evidence="2">Uncharacterized protein</fullName>
    </submittedName>
</protein>
<evidence type="ECO:0000313" key="3">
    <source>
        <dbReference type="Proteomes" id="UP001500454"/>
    </source>
</evidence>
<proteinExistence type="predicted"/>
<dbReference type="Proteomes" id="UP001500454">
    <property type="component" value="Unassembled WGS sequence"/>
</dbReference>
<name>A0ABP8IUR2_9BACT</name>